<name>A0A8J0UPI3_XENLA</name>
<keyword evidence="1 2" id="KW-0175">Coiled coil</keyword>
<dbReference type="GO" id="GO:0071222">
    <property type="term" value="P:cellular response to lipopolysaccharide"/>
    <property type="evidence" value="ECO:0000318"/>
    <property type="project" value="GO_Central"/>
</dbReference>
<evidence type="ECO:0000313" key="5">
    <source>
        <dbReference type="RefSeq" id="XP_018107202.2"/>
    </source>
</evidence>
<evidence type="ECO:0000256" key="1">
    <source>
        <dbReference type="ARBA" id="ARBA00023054"/>
    </source>
</evidence>
<reference evidence="5" key="1">
    <citation type="submission" date="2025-08" db="UniProtKB">
        <authorList>
            <consortium name="RefSeq"/>
        </authorList>
    </citation>
    <scope>IDENTIFICATION</scope>
    <source>
        <strain evidence="5">J_2021</strain>
        <tissue evidence="5">Erythrocytes</tissue>
    </source>
</reference>
<organism evidence="4 5">
    <name type="scientific">Xenopus laevis</name>
    <name type="common">African clawed frog</name>
    <dbReference type="NCBI Taxonomy" id="8355"/>
    <lineage>
        <taxon>Eukaryota</taxon>
        <taxon>Metazoa</taxon>
        <taxon>Chordata</taxon>
        <taxon>Craniata</taxon>
        <taxon>Vertebrata</taxon>
        <taxon>Euteleostomi</taxon>
        <taxon>Amphibia</taxon>
        <taxon>Batrachia</taxon>
        <taxon>Anura</taxon>
        <taxon>Pipoidea</taxon>
        <taxon>Pipidae</taxon>
        <taxon>Xenopodinae</taxon>
        <taxon>Xenopus</taxon>
        <taxon>Xenopus</taxon>
    </lineage>
</organism>
<accession>A0A8J0UPI3</accession>
<feature type="coiled-coil region" evidence="2">
    <location>
        <begin position="179"/>
        <end position="293"/>
    </location>
</feature>
<keyword evidence="4" id="KW-1185">Reference proteome</keyword>
<gene>
    <name evidence="5" type="primary">tnip3.L</name>
</gene>
<dbReference type="InterPro" id="IPR032419">
    <property type="entry name" value="CC2-LZ_dom"/>
</dbReference>
<dbReference type="RefSeq" id="XP_018107202.2">
    <property type="nucleotide sequence ID" value="XM_018251713.2"/>
</dbReference>
<dbReference type="GO" id="GO:0005737">
    <property type="term" value="C:cytoplasm"/>
    <property type="evidence" value="ECO:0007669"/>
    <property type="project" value="UniProtKB-ARBA"/>
</dbReference>
<protein>
    <submittedName>
        <fullName evidence="5">TNFAIP3-interacting protein 3</fullName>
    </submittedName>
</protein>
<evidence type="ECO:0000256" key="2">
    <source>
        <dbReference type="SAM" id="Coils"/>
    </source>
</evidence>
<dbReference type="PANTHER" id="PTHR31882">
    <property type="entry name" value="TNFAIP3-INTERACTING PROTEIN COILED COIL FAMILY MEMBER"/>
    <property type="match status" value="1"/>
</dbReference>
<dbReference type="FunFam" id="1.20.5.990:FF:000004">
    <property type="entry name" value="TNFAIP3 interacting protein 3"/>
    <property type="match status" value="1"/>
</dbReference>
<dbReference type="PANTHER" id="PTHR31882:SF2">
    <property type="entry name" value="TNFAIP3-INTERACTING PROTEIN 3"/>
    <property type="match status" value="1"/>
</dbReference>
<dbReference type="GO" id="GO:0006357">
    <property type="term" value="P:regulation of transcription by RNA polymerase II"/>
    <property type="evidence" value="ECO:0000318"/>
    <property type="project" value="GO_Central"/>
</dbReference>
<dbReference type="KEGG" id="xla:108710592"/>
<feature type="domain" description="NF-kappa-B essential modulator NEMO CC2-LZ" evidence="3">
    <location>
        <begin position="206"/>
        <end position="296"/>
    </location>
</feature>
<dbReference type="GeneID" id="108710592"/>
<dbReference type="GO" id="GO:0043122">
    <property type="term" value="P:regulation of canonical NF-kappaB signal transduction"/>
    <property type="evidence" value="ECO:0007669"/>
    <property type="project" value="UniProtKB-ARBA"/>
</dbReference>
<dbReference type="CTD" id="108710592"/>
<dbReference type="Pfam" id="PF16516">
    <property type="entry name" value="CC2-LZ"/>
    <property type="match status" value="1"/>
</dbReference>
<dbReference type="OrthoDB" id="9908338at2759"/>
<sequence>MEFCNKDVMALDGQQNVSHDAVRTLGNQTETERCESVELNTDICMQIQRNNMLKKGEDRLSVYKHQACFSSTLCSFKILKKTDPCCDLQVPETQCLRQTRKNGMTFEAYQHKIYMLEKQKAELLQVNKQWDQQFRKMKLFYETTVSELQIKLSSCQEQDLFKEGTPLEKDKLIPQLKIQDTHNAELLKMKEENQRLRKQNALYSRKREQYKHEIHRLNQVLEATQKGSLQRCQACLEPTNVNIDYEELLTQNEILKEQIKIYEEDFKRERADRERISEEKGELQQLNQQLLSQFSKISTEKKEMTHNNQRQHAQSQLCCSPTGKYGNLEHLAQNKDCVNRPYHEPHKRNNLHHKTHVPDYQWYVPDQLPPDVQQKENEAKLY</sequence>
<dbReference type="AlphaFoldDB" id="A0A8J0UPI3"/>
<evidence type="ECO:0000259" key="3">
    <source>
        <dbReference type="Pfam" id="PF16516"/>
    </source>
</evidence>
<evidence type="ECO:0000313" key="4">
    <source>
        <dbReference type="Proteomes" id="UP000186698"/>
    </source>
</evidence>
<dbReference type="Gene3D" id="1.20.5.990">
    <property type="entry name" value="Nemo cc2-lz domain - 1d5 darpin complex"/>
    <property type="match status" value="1"/>
</dbReference>
<proteinExistence type="predicted"/>
<dbReference type="Proteomes" id="UP000186698">
    <property type="component" value="Chromosome 1L"/>
</dbReference>